<dbReference type="REBASE" id="848796">
    <property type="entry name" value="SspYB15McrBCP"/>
</dbReference>
<gene>
    <name evidence="2" type="ORF">ABM428_08490</name>
</gene>
<dbReference type="KEGG" id="suly:ABM428_08490"/>
<dbReference type="EMBL" id="CP159193">
    <property type="protein sequence ID" value="XCF09145.1"/>
    <property type="molecule type" value="Genomic_DNA"/>
</dbReference>
<dbReference type="SUPFAM" id="SSF52540">
    <property type="entry name" value="P-loop containing nucleoside triphosphate hydrolases"/>
    <property type="match status" value="1"/>
</dbReference>
<dbReference type="AlphaFoldDB" id="A0AAU8BZ43"/>
<dbReference type="CDD" id="cd00009">
    <property type="entry name" value="AAA"/>
    <property type="match status" value="1"/>
</dbReference>
<evidence type="ECO:0000259" key="1">
    <source>
        <dbReference type="SMART" id="SM00382"/>
    </source>
</evidence>
<proteinExistence type="predicted"/>
<sequence>MGLHEKKIAGVPQFVSYFVPVIESMRQFEGQARPKQVFQKIIGNYEIPAEFLALTHKKGGSQFENKVSFARAYLVKAGVMTAPARGIWGLSDAGWKATLSDEWAANIFRIAREGFAVDDEEEKAPEDGVVSDSLGFWFVGASWSEGDQTERFLRDGIWQNGYEDKFSKLVRQMKSGDRIAIKSSFTRKNDVPFENYGRAASVMRIKAIGTIMGNRGDGLTVEVNWEEIDPPKEWYFYTYRTTVARARVEEDDMARRLVAFTFDGAEQDYGYFLGHSYWAERFAPNVDPMSISEAEDAAEDDNLSEQEILPYTVDNIISEGGFLERETLTGLVDRLSSKKNMILQGPPGTGKTWLAKRLAKALIDRKSPLPDQLRSVQFHPSLSYEDFVRGYRPSSNGLTLTDGIFLQVIEAARAQPDLAHVLIIEEINRGNPAQVFGEMLTLLENTKRNRADAMELAYRKIPGEKIHVPDNLYIIGTMNIADRSLALVDLALRRRFAFVTLEPLLNDAWADWCRDKSFPEDVIALIRDRVGALNEVIARDRALGPQFRVGHSYVTPSDDDCSDARVWFSEVIDTEIAPLLEEYWFDAPERARDATQALRVGL</sequence>
<dbReference type="Pfam" id="PF07728">
    <property type="entry name" value="AAA_5"/>
    <property type="match status" value="1"/>
</dbReference>
<reference evidence="2" key="2">
    <citation type="submission" date="2024-06" db="EMBL/GenBank/DDBJ databases">
        <authorList>
            <person name="Deng Y."/>
        </authorList>
    </citation>
    <scope>NUCLEOTIDE SEQUENCE</scope>
    <source>
        <strain evidence="2">TCYB15</strain>
    </source>
</reference>
<dbReference type="InterPro" id="IPR052934">
    <property type="entry name" value="Methyl-DNA_Rec/Restrict_Enz"/>
</dbReference>
<feature type="domain" description="AAA+ ATPase" evidence="1">
    <location>
        <begin position="337"/>
        <end position="506"/>
    </location>
</feature>
<name>A0AAU8BZ43_9RHOB</name>
<dbReference type="InterPro" id="IPR003593">
    <property type="entry name" value="AAA+_ATPase"/>
</dbReference>
<dbReference type="InterPro" id="IPR011704">
    <property type="entry name" value="ATPase_dyneun-rel_AAA"/>
</dbReference>
<dbReference type="SMART" id="SM00382">
    <property type="entry name" value="AAA"/>
    <property type="match status" value="1"/>
</dbReference>
<dbReference type="Gene3D" id="3.40.50.300">
    <property type="entry name" value="P-loop containing nucleotide triphosphate hydrolases"/>
    <property type="match status" value="1"/>
</dbReference>
<accession>A0AAU8BZ43</accession>
<organism evidence="2">
    <name type="scientific">Sulfitobacter sp. TCYB15</name>
    <dbReference type="NCBI Taxonomy" id="3229275"/>
    <lineage>
        <taxon>Bacteria</taxon>
        <taxon>Pseudomonadati</taxon>
        <taxon>Pseudomonadota</taxon>
        <taxon>Alphaproteobacteria</taxon>
        <taxon>Rhodobacterales</taxon>
        <taxon>Roseobacteraceae</taxon>
        <taxon>Sulfitobacter</taxon>
    </lineage>
</organism>
<dbReference type="RefSeq" id="WP_353627845.1">
    <property type="nucleotide sequence ID" value="NZ_CP159193.1"/>
</dbReference>
<protein>
    <submittedName>
        <fullName evidence="2">AAA family ATPase</fullName>
    </submittedName>
</protein>
<dbReference type="PANTHER" id="PTHR37291:SF1">
    <property type="entry name" value="TYPE IV METHYL-DIRECTED RESTRICTION ENZYME ECOKMCRB SUBUNIT"/>
    <property type="match status" value="1"/>
</dbReference>
<reference evidence="2" key="1">
    <citation type="journal article" date="2020" name="Int. J. Syst. Evol. Microbiol.">
        <title>Notification of changes in taxonomic opinion previously published outside the IJSEM.</title>
        <authorList>
            <person name="Oren A."/>
            <person name="Garrity G."/>
        </authorList>
    </citation>
    <scope>NUCLEOTIDE SEQUENCE</scope>
    <source>
        <strain evidence="2">TCYB15</strain>
    </source>
</reference>
<dbReference type="InterPro" id="IPR025745">
    <property type="entry name" value="Mrr-like_N_dom"/>
</dbReference>
<dbReference type="PANTHER" id="PTHR37291">
    <property type="entry name" value="5-METHYLCYTOSINE-SPECIFIC RESTRICTION ENZYME B"/>
    <property type="match status" value="1"/>
</dbReference>
<evidence type="ECO:0000313" key="2">
    <source>
        <dbReference type="EMBL" id="XCF09145.1"/>
    </source>
</evidence>
<dbReference type="GO" id="GO:0016887">
    <property type="term" value="F:ATP hydrolysis activity"/>
    <property type="evidence" value="ECO:0007669"/>
    <property type="project" value="InterPro"/>
</dbReference>
<dbReference type="InterPro" id="IPR027417">
    <property type="entry name" value="P-loop_NTPase"/>
</dbReference>
<dbReference type="Pfam" id="PF14338">
    <property type="entry name" value="Mrr_N"/>
    <property type="match status" value="1"/>
</dbReference>
<dbReference type="GO" id="GO:0005524">
    <property type="term" value="F:ATP binding"/>
    <property type="evidence" value="ECO:0007669"/>
    <property type="project" value="InterPro"/>
</dbReference>